<dbReference type="EMBL" id="JRKQ01000115">
    <property type="protein sequence ID" value="KGJ19830.1"/>
    <property type="molecule type" value="Genomic_DNA"/>
</dbReference>
<evidence type="ECO:0000256" key="4">
    <source>
        <dbReference type="HAMAP-Rule" id="MF_01368"/>
    </source>
</evidence>
<evidence type="ECO:0000256" key="5">
    <source>
        <dbReference type="RuleBase" id="RU000660"/>
    </source>
</evidence>
<reference evidence="6 7" key="2">
    <citation type="submission" date="2014-10" db="EMBL/GenBank/DDBJ databases">
        <title>Paracoccus sanguinis sp. nov., isolated from clinical specimens of New York State patients.</title>
        <authorList>
            <person name="Mingle L.A."/>
            <person name="Cole J.A."/>
            <person name="Lapierre P."/>
            <person name="Musser K.A."/>
        </authorList>
    </citation>
    <scope>NUCLEOTIDE SEQUENCE [LARGE SCALE GENOMIC DNA]</scope>
    <source>
        <strain evidence="6 7">5503</strain>
    </source>
</reference>
<evidence type="ECO:0000313" key="6">
    <source>
        <dbReference type="EMBL" id="KGJ19830.1"/>
    </source>
</evidence>
<keyword evidence="3 4" id="KW-0687">Ribonucleoprotein</keyword>
<dbReference type="GO" id="GO:0003735">
    <property type="term" value="F:structural constituent of ribosome"/>
    <property type="evidence" value="ECO:0007669"/>
    <property type="project" value="InterPro"/>
</dbReference>
<comment type="subunit">
    <text evidence="4">Part of the 50S ribosomal subunit. Contacts protein L32.</text>
</comment>
<dbReference type="InterPro" id="IPR036373">
    <property type="entry name" value="Ribosomal_bL17_sf"/>
</dbReference>
<keyword evidence="2 4" id="KW-0689">Ribosomal protein</keyword>
<comment type="similarity">
    <text evidence="1 4 5">Belongs to the bacterial ribosomal protein bL17 family.</text>
</comment>
<dbReference type="PANTHER" id="PTHR14413:SF16">
    <property type="entry name" value="LARGE RIBOSOMAL SUBUNIT PROTEIN BL17M"/>
    <property type="match status" value="1"/>
</dbReference>
<dbReference type="Proteomes" id="UP000029858">
    <property type="component" value="Unassembled WGS sequence"/>
</dbReference>
<dbReference type="HAMAP" id="MF_01368">
    <property type="entry name" value="Ribosomal_bL17"/>
    <property type="match status" value="1"/>
</dbReference>
<organism evidence="6 7">
    <name type="scientific">Paracoccus sanguinis</name>
    <dbReference type="NCBI Taxonomy" id="1545044"/>
    <lineage>
        <taxon>Bacteria</taxon>
        <taxon>Pseudomonadati</taxon>
        <taxon>Pseudomonadota</taxon>
        <taxon>Alphaproteobacteria</taxon>
        <taxon>Rhodobacterales</taxon>
        <taxon>Paracoccaceae</taxon>
        <taxon>Paracoccus</taxon>
    </lineage>
</organism>
<gene>
    <name evidence="4" type="primary">rplQ</name>
    <name evidence="6" type="ORF">IX56_15335</name>
</gene>
<evidence type="ECO:0000256" key="3">
    <source>
        <dbReference type="ARBA" id="ARBA00023274"/>
    </source>
</evidence>
<dbReference type="PANTHER" id="PTHR14413">
    <property type="entry name" value="RIBOSOMAL PROTEIN L17"/>
    <property type="match status" value="1"/>
</dbReference>
<name>A0A099GAE3_9RHOB</name>
<sequence length="143" mass="16348">MRHARGYRRLNRTHEHRKALFANMAGSLIEHEQIKTTLPKAKELRPVIEKLITLAKRGDLHARRQAAAQLKQDQHVARLFEILGPRYKDRQGGYVRVLKAGFRYGDMAPMAIIEFVDRDVSAKGAADRARLEAEAEAETEYEA</sequence>
<protein>
    <recommendedName>
        <fullName evidence="4">Large ribosomal subunit protein bL17</fullName>
    </recommendedName>
</protein>
<dbReference type="SUPFAM" id="SSF64263">
    <property type="entry name" value="Prokaryotic ribosomal protein L17"/>
    <property type="match status" value="1"/>
</dbReference>
<dbReference type="AlphaFoldDB" id="A0A099GAE3"/>
<evidence type="ECO:0000256" key="1">
    <source>
        <dbReference type="ARBA" id="ARBA00008777"/>
    </source>
</evidence>
<proteinExistence type="inferred from homology"/>
<dbReference type="NCBIfam" id="TIGR00059">
    <property type="entry name" value="L17"/>
    <property type="match status" value="1"/>
</dbReference>
<evidence type="ECO:0000256" key="2">
    <source>
        <dbReference type="ARBA" id="ARBA00022980"/>
    </source>
</evidence>
<dbReference type="FunFam" id="3.90.1030.10:FF:000001">
    <property type="entry name" value="50S ribosomal protein L17"/>
    <property type="match status" value="1"/>
</dbReference>
<dbReference type="RefSeq" id="WP_036711914.1">
    <property type="nucleotide sequence ID" value="NZ_CP051542.1"/>
</dbReference>
<dbReference type="Gene3D" id="3.90.1030.10">
    <property type="entry name" value="Ribosomal protein L17"/>
    <property type="match status" value="1"/>
</dbReference>
<reference evidence="6 7" key="1">
    <citation type="submission" date="2014-09" db="EMBL/GenBank/DDBJ databases">
        <authorList>
            <person name="McGinnis J.M."/>
            <person name="Wolfgang W.J."/>
        </authorList>
    </citation>
    <scope>NUCLEOTIDE SEQUENCE [LARGE SCALE GENOMIC DNA]</scope>
    <source>
        <strain evidence="6 7">5503</strain>
    </source>
</reference>
<dbReference type="InterPro" id="IPR047859">
    <property type="entry name" value="Ribosomal_bL17_CS"/>
</dbReference>
<dbReference type="PROSITE" id="PS01167">
    <property type="entry name" value="RIBOSOMAL_L17"/>
    <property type="match status" value="1"/>
</dbReference>
<comment type="caution">
    <text evidence="6">The sequence shown here is derived from an EMBL/GenBank/DDBJ whole genome shotgun (WGS) entry which is preliminary data.</text>
</comment>
<dbReference type="GO" id="GO:0022625">
    <property type="term" value="C:cytosolic large ribosomal subunit"/>
    <property type="evidence" value="ECO:0007669"/>
    <property type="project" value="TreeGrafter"/>
</dbReference>
<dbReference type="Pfam" id="PF01196">
    <property type="entry name" value="Ribosomal_L17"/>
    <property type="match status" value="1"/>
</dbReference>
<accession>A0A099GAE3</accession>
<evidence type="ECO:0000313" key="7">
    <source>
        <dbReference type="Proteomes" id="UP000029858"/>
    </source>
</evidence>
<dbReference type="GO" id="GO:0006412">
    <property type="term" value="P:translation"/>
    <property type="evidence" value="ECO:0007669"/>
    <property type="project" value="UniProtKB-UniRule"/>
</dbReference>
<dbReference type="InterPro" id="IPR000456">
    <property type="entry name" value="Ribosomal_bL17"/>
</dbReference>